<gene>
    <name evidence="12" type="ORF">XA68_11883</name>
</gene>
<reference evidence="12 13" key="1">
    <citation type="journal article" date="2015" name="BMC Genomics">
        <title>Gene expression during zombie ant biting behavior reflects the complexity underlying fungal parasitic behavioral manipulation.</title>
        <authorList>
            <person name="de Bekker C."/>
            <person name="Ohm R.A."/>
            <person name="Loreto R.G."/>
            <person name="Sebastian A."/>
            <person name="Albert I."/>
            <person name="Merrow M."/>
            <person name="Brachmann A."/>
            <person name="Hughes D.P."/>
        </authorList>
    </citation>
    <scope>NUCLEOTIDE SEQUENCE [LARGE SCALE GENOMIC DNA]</scope>
    <source>
        <strain evidence="12 13">SC16a</strain>
    </source>
</reference>
<feature type="repeat" description="Solcar" evidence="10">
    <location>
        <begin position="12"/>
        <end position="109"/>
    </location>
</feature>
<dbReference type="EMBL" id="LAZP02000172">
    <property type="protein sequence ID" value="PFH59804.1"/>
    <property type="molecule type" value="Genomic_DNA"/>
</dbReference>
<dbReference type="OrthoDB" id="18574at2759"/>
<accession>A0A2A9PF09</accession>
<evidence type="ECO:0000256" key="2">
    <source>
        <dbReference type="ARBA" id="ARBA00006375"/>
    </source>
</evidence>
<dbReference type="PANTHER" id="PTHR45624">
    <property type="entry name" value="MITOCHONDRIAL BASIC AMINO ACIDS TRANSPORTER-RELATED"/>
    <property type="match status" value="1"/>
</dbReference>
<dbReference type="GO" id="GO:0005743">
    <property type="term" value="C:mitochondrial inner membrane"/>
    <property type="evidence" value="ECO:0007669"/>
    <property type="project" value="UniProtKB-SubCell"/>
</dbReference>
<evidence type="ECO:0000256" key="10">
    <source>
        <dbReference type="PROSITE-ProRule" id="PRU00282"/>
    </source>
</evidence>
<evidence type="ECO:0000256" key="3">
    <source>
        <dbReference type="ARBA" id="ARBA00022448"/>
    </source>
</evidence>
<dbReference type="SUPFAM" id="SSF103506">
    <property type="entry name" value="Mitochondrial carrier"/>
    <property type="match status" value="1"/>
</dbReference>
<dbReference type="PANTHER" id="PTHR45624:SF10">
    <property type="entry name" value="SLC (SOLUTE CARRIER) HOMOLOG"/>
    <property type="match status" value="1"/>
</dbReference>
<evidence type="ECO:0000256" key="4">
    <source>
        <dbReference type="ARBA" id="ARBA00022692"/>
    </source>
</evidence>
<evidence type="ECO:0000313" key="13">
    <source>
        <dbReference type="Proteomes" id="UP000037136"/>
    </source>
</evidence>
<evidence type="ECO:0000256" key="11">
    <source>
        <dbReference type="RuleBase" id="RU000488"/>
    </source>
</evidence>
<dbReference type="STRING" id="268505.A0A2A9PF09"/>
<dbReference type="InterPro" id="IPR018108">
    <property type="entry name" value="MCP_transmembrane"/>
</dbReference>
<keyword evidence="4 10" id="KW-0812">Transmembrane</keyword>
<evidence type="ECO:0000256" key="8">
    <source>
        <dbReference type="ARBA" id="ARBA00023128"/>
    </source>
</evidence>
<keyword evidence="5" id="KW-0677">Repeat</keyword>
<dbReference type="InterPro" id="IPR023395">
    <property type="entry name" value="MCP_dom_sf"/>
</dbReference>
<dbReference type="PROSITE" id="PS50920">
    <property type="entry name" value="SOLCAR"/>
    <property type="match status" value="3"/>
</dbReference>
<evidence type="ECO:0008006" key="14">
    <source>
        <dbReference type="Google" id="ProtNLM"/>
    </source>
</evidence>
<keyword evidence="9 10" id="KW-0472">Membrane</keyword>
<keyword evidence="6" id="KW-0999">Mitochondrion inner membrane</keyword>
<evidence type="ECO:0000313" key="12">
    <source>
        <dbReference type="EMBL" id="PFH59804.1"/>
    </source>
</evidence>
<dbReference type="GO" id="GO:0022857">
    <property type="term" value="F:transmembrane transporter activity"/>
    <property type="evidence" value="ECO:0007669"/>
    <property type="project" value="TreeGrafter"/>
</dbReference>
<evidence type="ECO:0000256" key="5">
    <source>
        <dbReference type="ARBA" id="ARBA00022737"/>
    </source>
</evidence>
<keyword evidence="13" id="KW-1185">Reference proteome</keyword>
<organism evidence="12 13">
    <name type="scientific">Ophiocordyceps unilateralis</name>
    <name type="common">Zombie-ant fungus</name>
    <name type="synonym">Torrubia unilateralis</name>
    <dbReference type="NCBI Taxonomy" id="268505"/>
    <lineage>
        <taxon>Eukaryota</taxon>
        <taxon>Fungi</taxon>
        <taxon>Dikarya</taxon>
        <taxon>Ascomycota</taxon>
        <taxon>Pezizomycotina</taxon>
        <taxon>Sordariomycetes</taxon>
        <taxon>Hypocreomycetidae</taxon>
        <taxon>Hypocreales</taxon>
        <taxon>Ophiocordycipitaceae</taxon>
        <taxon>Ophiocordyceps</taxon>
    </lineage>
</organism>
<dbReference type="AlphaFoldDB" id="A0A2A9PF09"/>
<dbReference type="Pfam" id="PF00153">
    <property type="entry name" value="Mito_carr"/>
    <property type="match status" value="3"/>
</dbReference>
<dbReference type="Proteomes" id="UP000037136">
    <property type="component" value="Unassembled WGS sequence"/>
</dbReference>
<keyword evidence="7" id="KW-1133">Transmembrane helix</keyword>
<evidence type="ECO:0000256" key="7">
    <source>
        <dbReference type="ARBA" id="ARBA00022989"/>
    </source>
</evidence>
<keyword evidence="8" id="KW-0496">Mitochondrion</keyword>
<evidence type="ECO:0000256" key="1">
    <source>
        <dbReference type="ARBA" id="ARBA00004448"/>
    </source>
</evidence>
<keyword evidence="3 11" id="KW-0813">Transport</keyword>
<evidence type="ECO:0000256" key="6">
    <source>
        <dbReference type="ARBA" id="ARBA00022792"/>
    </source>
</evidence>
<dbReference type="PRINTS" id="PR00926">
    <property type="entry name" value="MITOCARRIER"/>
</dbReference>
<proteinExistence type="inferred from homology"/>
<comment type="similarity">
    <text evidence="2 11">Belongs to the mitochondrial carrier (TC 2.A.29) family.</text>
</comment>
<sequence>MSTRRGHLKDEGTKLQVVSSGAIAGLVSRFVIAPLDVVKIRLQLQSCSFSDPLAPLRRATAHLGTVATLRHIIRHEGVTALWKGNVPAELMYVCYAAVQFTTYRSTTLFLQTALPARLPDTAESFVAGAAAGAAGTGLTYPLDLLRTRFAAQGQRRVYSSLWGAMSDIKANEGWGGFFRGLGPAWGQIVPFMGIFFVTYEGLRSRLAGLDMPLGSGDAIAGAAGSIVAKTAVFPLDLVRKRLQIQGPTRLQYAYGDMPEYSTALRAIRAIVQAEGFRGLYRGLPIGLIKAAPASAVTLWTYERSLKLMTTLNSTHEAPL</sequence>
<dbReference type="InterPro" id="IPR002067">
    <property type="entry name" value="MCP"/>
</dbReference>
<evidence type="ECO:0000256" key="9">
    <source>
        <dbReference type="ARBA" id="ARBA00023136"/>
    </source>
</evidence>
<dbReference type="Gene3D" id="1.50.40.10">
    <property type="entry name" value="Mitochondrial carrier domain"/>
    <property type="match status" value="1"/>
</dbReference>
<protein>
    <recommendedName>
        <fullName evidence="14">Mitochondrial thiamine pyrophosphate carrier 1</fullName>
    </recommendedName>
</protein>
<reference evidence="12 13" key="2">
    <citation type="journal article" date="2017" name="Sci. Rep.">
        <title>Ant-infecting Ophiocordyceps genomes reveal a high diversity of potential behavioral manipulation genes and a possible major role for enterotoxins.</title>
        <authorList>
            <person name="de Bekker C."/>
            <person name="Ohm R.A."/>
            <person name="Evans H.C."/>
            <person name="Brachmann A."/>
            <person name="Hughes D.P."/>
        </authorList>
    </citation>
    <scope>NUCLEOTIDE SEQUENCE [LARGE SCALE GENOMIC DNA]</scope>
    <source>
        <strain evidence="12 13">SC16a</strain>
    </source>
</reference>
<comment type="caution">
    <text evidence="12">The sequence shown here is derived from an EMBL/GenBank/DDBJ whole genome shotgun (WGS) entry which is preliminary data.</text>
</comment>
<feature type="repeat" description="Solcar" evidence="10">
    <location>
        <begin position="119"/>
        <end position="205"/>
    </location>
</feature>
<comment type="subcellular location">
    <subcellularLocation>
        <location evidence="1">Mitochondrion inner membrane</location>
        <topology evidence="1">Multi-pass membrane protein</topology>
    </subcellularLocation>
</comment>
<feature type="repeat" description="Solcar" evidence="10">
    <location>
        <begin position="212"/>
        <end position="307"/>
    </location>
</feature>
<name>A0A2A9PF09_OPHUN</name>
<dbReference type="InterPro" id="IPR050567">
    <property type="entry name" value="Mitochondrial_Carrier"/>
</dbReference>